<accession>A0A2K9ZGQ5</accession>
<feature type="transmembrane region" description="Helical" evidence="8">
    <location>
        <begin position="20"/>
        <end position="42"/>
    </location>
</feature>
<feature type="transmembrane region" description="Helical" evidence="8">
    <location>
        <begin position="334"/>
        <end position="359"/>
    </location>
</feature>
<evidence type="ECO:0000313" key="11">
    <source>
        <dbReference type="Proteomes" id="UP000238523"/>
    </source>
</evidence>
<evidence type="ECO:0000256" key="8">
    <source>
        <dbReference type="RuleBase" id="RU363032"/>
    </source>
</evidence>
<feature type="transmembrane region" description="Helical" evidence="8">
    <location>
        <begin position="74"/>
        <end position="93"/>
    </location>
</feature>
<comment type="similarity">
    <text evidence="2">Belongs to the binding-protein-dependent transport system permease family. CysTW subfamily.</text>
</comment>
<organism evidence="10 11">
    <name type="scientific">Rhizobium leguminosarum</name>
    <dbReference type="NCBI Taxonomy" id="384"/>
    <lineage>
        <taxon>Bacteria</taxon>
        <taxon>Pseudomonadati</taxon>
        <taxon>Pseudomonadota</taxon>
        <taxon>Alphaproteobacteria</taxon>
        <taxon>Hyphomicrobiales</taxon>
        <taxon>Rhizobiaceae</taxon>
        <taxon>Rhizobium/Agrobacterium group</taxon>
        <taxon>Rhizobium</taxon>
    </lineage>
</organism>
<proteinExistence type="inferred from homology"/>
<comment type="subcellular location">
    <subcellularLocation>
        <location evidence="1 8">Cell membrane</location>
        <topology evidence="1 8">Multi-pass membrane protein</topology>
    </subcellularLocation>
</comment>
<evidence type="ECO:0000256" key="1">
    <source>
        <dbReference type="ARBA" id="ARBA00004651"/>
    </source>
</evidence>
<evidence type="ECO:0000259" key="9">
    <source>
        <dbReference type="PROSITE" id="PS50928"/>
    </source>
</evidence>
<keyword evidence="7 8" id="KW-0472">Membrane</keyword>
<evidence type="ECO:0000256" key="2">
    <source>
        <dbReference type="ARBA" id="ARBA00007069"/>
    </source>
</evidence>
<feature type="transmembrane region" description="Helical" evidence="8">
    <location>
        <begin position="385"/>
        <end position="413"/>
    </location>
</feature>
<feature type="transmembrane region" description="Helical" evidence="8">
    <location>
        <begin position="215"/>
        <end position="235"/>
    </location>
</feature>
<keyword evidence="10" id="KW-0614">Plasmid</keyword>
<gene>
    <name evidence="10" type="ORF">CUJ84_pRLN3000318</name>
</gene>
<dbReference type="PROSITE" id="PS50928">
    <property type="entry name" value="ABC_TM1"/>
    <property type="match status" value="2"/>
</dbReference>
<feature type="transmembrane region" description="Helical" evidence="8">
    <location>
        <begin position="425"/>
        <end position="449"/>
    </location>
</feature>
<evidence type="ECO:0000256" key="4">
    <source>
        <dbReference type="ARBA" id="ARBA00022475"/>
    </source>
</evidence>
<dbReference type="AlphaFoldDB" id="A0A2K9ZGQ5"/>
<dbReference type="EMBL" id="CP025015">
    <property type="protein sequence ID" value="AUW47443.1"/>
    <property type="molecule type" value="Genomic_DNA"/>
</dbReference>
<dbReference type="PANTHER" id="PTHR42929">
    <property type="entry name" value="INNER MEMBRANE ABC TRANSPORTER PERMEASE PROTEIN YDCU-RELATED-RELATED"/>
    <property type="match status" value="1"/>
</dbReference>
<keyword evidence="6 8" id="KW-1133">Transmembrane helix</keyword>
<keyword evidence="5 8" id="KW-0812">Transmembrane</keyword>
<dbReference type="InterPro" id="IPR000515">
    <property type="entry name" value="MetI-like"/>
</dbReference>
<dbReference type="Proteomes" id="UP000238523">
    <property type="component" value="Plasmid pRLN3"/>
</dbReference>
<evidence type="ECO:0000256" key="3">
    <source>
        <dbReference type="ARBA" id="ARBA00022448"/>
    </source>
</evidence>
<dbReference type="SUPFAM" id="SSF161098">
    <property type="entry name" value="MetI-like"/>
    <property type="match status" value="2"/>
</dbReference>
<protein>
    <submittedName>
        <fullName evidence="10">ABC transporter permease</fullName>
    </submittedName>
</protein>
<evidence type="ECO:0000256" key="5">
    <source>
        <dbReference type="ARBA" id="ARBA00022692"/>
    </source>
</evidence>
<keyword evidence="3 8" id="KW-0813">Transport</keyword>
<feature type="domain" description="ABC transmembrane type-1" evidence="9">
    <location>
        <begin position="68"/>
        <end position="274"/>
    </location>
</feature>
<feature type="domain" description="ABC transmembrane type-1" evidence="9">
    <location>
        <begin position="390"/>
        <end position="579"/>
    </location>
</feature>
<dbReference type="Pfam" id="PF00528">
    <property type="entry name" value="BPD_transp_1"/>
    <property type="match status" value="2"/>
</dbReference>
<keyword evidence="4" id="KW-1003">Cell membrane</keyword>
<feature type="transmembrane region" description="Helical" evidence="8">
    <location>
        <begin position="154"/>
        <end position="177"/>
    </location>
</feature>
<name>A0A2K9ZGQ5_RHILE</name>
<feature type="transmembrane region" description="Helical" evidence="8">
    <location>
        <begin position="502"/>
        <end position="524"/>
    </location>
</feature>
<evidence type="ECO:0000256" key="7">
    <source>
        <dbReference type="ARBA" id="ARBA00023136"/>
    </source>
</evidence>
<evidence type="ECO:0000256" key="6">
    <source>
        <dbReference type="ARBA" id="ARBA00022989"/>
    </source>
</evidence>
<dbReference type="PANTHER" id="PTHR42929:SF5">
    <property type="entry name" value="ABC TRANSPORTER PERMEASE PROTEIN"/>
    <property type="match status" value="1"/>
</dbReference>
<dbReference type="Gene3D" id="1.10.3720.10">
    <property type="entry name" value="MetI-like"/>
    <property type="match status" value="2"/>
</dbReference>
<feature type="transmembrane region" description="Helical" evidence="8">
    <location>
        <begin position="100"/>
        <end position="117"/>
    </location>
</feature>
<dbReference type="GO" id="GO:0005886">
    <property type="term" value="C:plasma membrane"/>
    <property type="evidence" value="ECO:0007669"/>
    <property type="project" value="UniProtKB-SubCell"/>
</dbReference>
<geneLocation type="plasmid" evidence="11">
    <name>prln3</name>
</geneLocation>
<evidence type="ECO:0000313" key="10">
    <source>
        <dbReference type="EMBL" id="AUW47443.1"/>
    </source>
</evidence>
<dbReference type="InterPro" id="IPR035906">
    <property type="entry name" value="MetI-like_sf"/>
</dbReference>
<feature type="transmembrane region" description="Helical" evidence="8">
    <location>
        <begin position="255"/>
        <end position="280"/>
    </location>
</feature>
<reference evidence="10 11" key="1">
    <citation type="submission" date="2017-11" db="EMBL/GenBank/DDBJ databases">
        <title>Complete genome of Rhizobium leguminosarum Norway, an ineffective micro-symbiont.</title>
        <authorList>
            <person name="Hoffrichter A."/>
            <person name="Liang J."/>
            <person name="Brachmann A."/>
            <person name="Marin M."/>
        </authorList>
    </citation>
    <scope>NUCLEOTIDE SEQUENCE [LARGE SCALE GENOMIC DNA]</scope>
    <source>
        <strain evidence="10 11">Norway</strain>
        <plasmid evidence="11">Plasmid prln3</plasmid>
    </source>
</reference>
<dbReference type="GO" id="GO:0055085">
    <property type="term" value="P:transmembrane transport"/>
    <property type="evidence" value="ECO:0007669"/>
    <property type="project" value="InterPro"/>
</dbReference>
<feature type="transmembrane region" description="Helical" evidence="8">
    <location>
        <begin position="461"/>
        <end position="482"/>
    </location>
</feature>
<sequence length="598" mass="64455">MNRGGAQMQTFQRIGRAPIILVLPALAVLLVVFGVPTGQLFLESLNAPNFSIQNYSSFLGQYANIRVLLQTLEISAIATVICLLVGYPTAYLISTASKRARMVLIVLVVIPYLTSGLARTYSWVIILGDNGLINSALMNWGLISSPLPLIYNRAAVYVGMVHIMLPMMILPLVSVMLGINTSLIAAAKSMGAKPTTAFWRVYFPLSMPGVRSGTLLVFVICLGFYITPAALGGLGDAMLSTFIASQVSTGFNMGSVSASSFVLLAIAVVMLSVFGLNLSGTQDSAPKLRKGFMERFSLLRVVKQYLNELSVASRSKQWSKALYQAQSDGGWSRFAGSLTLTLVIFFLLFPEVVVIIMSFSSDATLQFPPSGFSLQWYGSFFGDEAWYGAAWTSIKIGLAVAGLSTVLGTLAAYGLSRIASDIRGWLTMVILAPITIPVIVVGVASYFGLVNLGIIGTETGIVLAHTIGAISYVVVIVSATLANFDRRLEQAAKSMGARPFTAFMRVTLPLIRPGIIGGALFAFIHSFDEVVVTSLVSGYSVRTLPLKMWENIRNEIDPTVAAVASLLTLLPILWMIALYVTWWRARSGSQNEVLEATA</sequence>
<feature type="transmembrane region" description="Helical" evidence="8">
    <location>
        <begin position="560"/>
        <end position="582"/>
    </location>
</feature>
<dbReference type="CDD" id="cd06261">
    <property type="entry name" value="TM_PBP2"/>
    <property type="match status" value="2"/>
</dbReference>